<dbReference type="HAMAP" id="MF_01080">
    <property type="entry name" value="TruB_bact"/>
    <property type="match status" value="1"/>
</dbReference>
<evidence type="ECO:0000256" key="1">
    <source>
        <dbReference type="ARBA" id="ARBA00000385"/>
    </source>
</evidence>
<comment type="caution">
    <text evidence="8">The sequence shown here is derived from an EMBL/GenBank/DDBJ whole genome shotgun (WGS) entry which is preliminary data.</text>
</comment>
<evidence type="ECO:0000256" key="5">
    <source>
        <dbReference type="HAMAP-Rule" id="MF_01080"/>
    </source>
</evidence>
<evidence type="ECO:0000256" key="3">
    <source>
        <dbReference type="ARBA" id="ARBA00022694"/>
    </source>
</evidence>
<reference evidence="8 9" key="1">
    <citation type="journal article" date="2018" name="ACS Chem. Biol.">
        <title>Ketoreductase domain dysfunction expands chemodiversity: malyngamide biosynthesis in the cyanobacterium Okeania hirsuta.</title>
        <authorList>
            <person name="Moss N.A."/>
            <person name="Leao T."/>
            <person name="Rankin M."/>
            <person name="McCullough T.M."/>
            <person name="Qu P."/>
            <person name="Korobeynikov A."/>
            <person name="Smith J.L."/>
            <person name="Gerwick L."/>
            <person name="Gerwick W.H."/>
        </authorList>
    </citation>
    <scope>NUCLEOTIDE SEQUENCE [LARGE SCALE GENOMIC DNA]</scope>
    <source>
        <strain evidence="8 9">PAB10Feb10-1</strain>
    </source>
</reference>
<gene>
    <name evidence="5 8" type="primary">truB</name>
    <name evidence="8" type="ORF">D5R40_28415</name>
</gene>
<feature type="domain" description="Pseudouridine synthase II N-terminal" evidence="6">
    <location>
        <begin position="23"/>
        <end position="173"/>
    </location>
</feature>
<dbReference type="RefSeq" id="WP_124142836.1">
    <property type="nucleotide sequence ID" value="NZ_CAWOKI010000090.1"/>
</dbReference>
<dbReference type="NCBIfam" id="TIGR00431">
    <property type="entry name" value="TruB"/>
    <property type="match status" value="1"/>
</dbReference>
<dbReference type="InterPro" id="IPR002501">
    <property type="entry name" value="PsdUridine_synth_N"/>
</dbReference>
<evidence type="ECO:0000259" key="7">
    <source>
        <dbReference type="Pfam" id="PF09157"/>
    </source>
</evidence>
<dbReference type="OrthoDB" id="9802309at2"/>
<dbReference type="CDD" id="cd02573">
    <property type="entry name" value="PseudoU_synth_EcTruB"/>
    <property type="match status" value="1"/>
</dbReference>
<comment type="similarity">
    <text evidence="2 5">Belongs to the pseudouridine synthase TruB family. Type 1 subfamily.</text>
</comment>
<evidence type="ECO:0000259" key="6">
    <source>
        <dbReference type="Pfam" id="PF01509"/>
    </source>
</evidence>
<name>A0A3N6P256_9CYAN</name>
<dbReference type="PANTHER" id="PTHR13767:SF2">
    <property type="entry name" value="PSEUDOURIDYLATE SYNTHASE TRUB1"/>
    <property type="match status" value="1"/>
</dbReference>
<proteinExistence type="inferred from homology"/>
<dbReference type="InterPro" id="IPR014780">
    <property type="entry name" value="tRNA_psdUridine_synth_TruB"/>
</dbReference>
<comment type="catalytic activity">
    <reaction evidence="1 5">
        <text>uridine(55) in tRNA = pseudouridine(55) in tRNA</text>
        <dbReference type="Rhea" id="RHEA:42532"/>
        <dbReference type="Rhea" id="RHEA-COMP:10101"/>
        <dbReference type="Rhea" id="RHEA-COMP:10102"/>
        <dbReference type="ChEBI" id="CHEBI:65314"/>
        <dbReference type="ChEBI" id="CHEBI:65315"/>
        <dbReference type="EC" id="5.4.99.25"/>
    </reaction>
</comment>
<evidence type="ECO:0000313" key="8">
    <source>
        <dbReference type="EMBL" id="RQH26178.1"/>
    </source>
</evidence>
<dbReference type="GO" id="GO:1990481">
    <property type="term" value="P:mRNA pseudouridine synthesis"/>
    <property type="evidence" value="ECO:0007669"/>
    <property type="project" value="TreeGrafter"/>
</dbReference>
<dbReference type="EMBL" id="RCBY01000277">
    <property type="protein sequence ID" value="RQH26178.1"/>
    <property type="molecule type" value="Genomic_DNA"/>
</dbReference>
<comment type="function">
    <text evidence="5">Responsible for synthesis of pseudouridine from uracil-55 in the psi GC loop of transfer RNAs.</text>
</comment>
<feature type="active site" description="Nucleophile" evidence="5">
    <location>
        <position position="38"/>
    </location>
</feature>
<dbReference type="GO" id="GO:0031119">
    <property type="term" value="P:tRNA pseudouridine synthesis"/>
    <property type="evidence" value="ECO:0007669"/>
    <property type="project" value="UniProtKB-UniRule"/>
</dbReference>
<sequence length="301" mass="33024">MQGFLNLNKPSGMTSHDCVAKVRKLLGLKRVGHGGTLDPAATGVLPIAVGKATRLLQFLRSEKAYCGTVKFGVITTTDDLEGEIVKSTLAPQLTLSDIEAVLPNFLGKIEQLPPSYSAIQVEGKRLYDLARQGKTVEIPTRVVEVSSLEVLEWRSGDFPELDLAIACGTGTYIRAIARDLGAVLNTGGTLATLTRTESSGFSLKDSLTFEQMETQLQQKTFNLLSPEVALAHLQTIVLVIEDAKRWCQGQRLPYQKKWEIEDEKTENPLRVYNIEGVFLGIGQLIKSEENLLLAPQVVICE</sequence>
<keyword evidence="4 5" id="KW-0413">Isomerase</keyword>
<dbReference type="Proteomes" id="UP000269154">
    <property type="component" value="Unassembled WGS sequence"/>
</dbReference>
<dbReference type="InterPro" id="IPR015240">
    <property type="entry name" value="tRNA_sdUridine_synth_fam1_C"/>
</dbReference>
<dbReference type="PANTHER" id="PTHR13767">
    <property type="entry name" value="TRNA-PSEUDOURIDINE SYNTHASE"/>
    <property type="match status" value="1"/>
</dbReference>
<organism evidence="8 9">
    <name type="scientific">Okeania hirsuta</name>
    <dbReference type="NCBI Taxonomy" id="1458930"/>
    <lineage>
        <taxon>Bacteria</taxon>
        <taxon>Bacillati</taxon>
        <taxon>Cyanobacteriota</taxon>
        <taxon>Cyanophyceae</taxon>
        <taxon>Oscillatoriophycideae</taxon>
        <taxon>Oscillatoriales</taxon>
        <taxon>Microcoleaceae</taxon>
        <taxon>Okeania</taxon>
    </lineage>
</organism>
<dbReference type="GO" id="GO:0160148">
    <property type="term" value="F:tRNA pseudouridine(55) synthase activity"/>
    <property type="evidence" value="ECO:0007669"/>
    <property type="project" value="UniProtKB-EC"/>
</dbReference>
<dbReference type="AlphaFoldDB" id="A0A3N6P256"/>
<dbReference type="Gene3D" id="3.30.2350.10">
    <property type="entry name" value="Pseudouridine synthase"/>
    <property type="match status" value="1"/>
</dbReference>
<evidence type="ECO:0000256" key="2">
    <source>
        <dbReference type="ARBA" id="ARBA00005642"/>
    </source>
</evidence>
<dbReference type="Pfam" id="PF01509">
    <property type="entry name" value="TruB_N"/>
    <property type="match status" value="1"/>
</dbReference>
<dbReference type="InterPro" id="IPR020103">
    <property type="entry name" value="PsdUridine_synth_cat_dom_sf"/>
</dbReference>
<dbReference type="EC" id="5.4.99.25" evidence="5"/>
<dbReference type="FunFam" id="3.30.2350.10:FF:000011">
    <property type="entry name" value="tRNA pseudouridine synthase B"/>
    <property type="match status" value="1"/>
</dbReference>
<dbReference type="Pfam" id="PF09157">
    <property type="entry name" value="TruB-C_2"/>
    <property type="match status" value="1"/>
</dbReference>
<evidence type="ECO:0000256" key="4">
    <source>
        <dbReference type="ARBA" id="ARBA00023235"/>
    </source>
</evidence>
<keyword evidence="9" id="KW-1185">Reference proteome</keyword>
<dbReference type="SUPFAM" id="SSF55120">
    <property type="entry name" value="Pseudouridine synthase"/>
    <property type="match status" value="1"/>
</dbReference>
<accession>A0A3N6P256</accession>
<evidence type="ECO:0000313" key="9">
    <source>
        <dbReference type="Proteomes" id="UP000269154"/>
    </source>
</evidence>
<dbReference type="GO" id="GO:0003723">
    <property type="term" value="F:RNA binding"/>
    <property type="evidence" value="ECO:0007669"/>
    <property type="project" value="InterPro"/>
</dbReference>
<feature type="domain" description="tRNA pseudouridine synthase II TruB subfamily 1 C-terminal" evidence="7">
    <location>
        <begin position="238"/>
        <end position="298"/>
    </location>
</feature>
<protein>
    <recommendedName>
        <fullName evidence="5">tRNA pseudouridine synthase B</fullName>
        <ecNumber evidence="5">5.4.99.25</ecNumber>
    </recommendedName>
    <alternativeName>
        <fullName evidence="5">tRNA pseudouridine(55) synthase</fullName>
        <shortName evidence="5">Psi55 synthase</shortName>
    </alternativeName>
    <alternativeName>
        <fullName evidence="5">tRNA pseudouridylate synthase</fullName>
    </alternativeName>
    <alternativeName>
        <fullName evidence="5">tRNA-uridine isomerase</fullName>
    </alternativeName>
</protein>
<keyword evidence="3 5" id="KW-0819">tRNA processing</keyword>